<evidence type="ECO:0000313" key="2">
    <source>
        <dbReference type="Proteomes" id="UP001597469"/>
    </source>
</evidence>
<name>A0ABW5MBS5_9BACT</name>
<dbReference type="Proteomes" id="UP001597469">
    <property type="component" value="Unassembled WGS sequence"/>
</dbReference>
<comment type="caution">
    <text evidence="1">The sequence shown here is derived from an EMBL/GenBank/DDBJ whole genome shotgun (WGS) entry which is preliminary data.</text>
</comment>
<reference evidence="2" key="1">
    <citation type="journal article" date="2019" name="Int. J. Syst. Evol. Microbiol.">
        <title>The Global Catalogue of Microorganisms (GCM) 10K type strain sequencing project: providing services to taxonomists for standard genome sequencing and annotation.</title>
        <authorList>
            <consortium name="The Broad Institute Genomics Platform"/>
            <consortium name="The Broad Institute Genome Sequencing Center for Infectious Disease"/>
            <person name="Wu L."/>
            <person name="Ma J."/>
        </authorList>
    </citation>
    <scope>NUCLEOTIDE SEQUENCE [LARGE SCALE GENOMIC DNA]</scope>
    <source>
        <strain evidence="2">KCTC 42805</strain>
    </source>
</reference>
<accession>A0ABW5MBS5</accession>
<gene>
    <name evidence="1" type="ORF">ACFSUS_28075</name>
</gene>
<organism evidence="1 2">
    <name type="scientific">Spirosoma soli</name>
    <dbReference type="NCBI Taxonomy" id="1770529"/>
    <lineage>
        <taxon>Bacteria</taxon>
        <taxon>Pseudomonadati</taxon>
        <taxon>Bacteroidota</taxon>
        <taxon>Cytophagia</taxon>
        <taxon>Cytophagales</taxon>
        <taxon>Cytophagaceae</taxon>
        <taxon>Spirosoma</taxon>
    </lineage>
</organism>
<sequence length="82" mass="9283">MKIGEKLLKQLSKKYEPSKMVAATFGRYDVAFKTDDEGNPILLFIGQADEHGMIKGDHFSRRLVKDANGAVVKDHWDYKGKV</sequence>
<proteinExistence type="predicted"/>
<evidence type="ECO:0000313" key="1">
    <source>
        <dbReference type="EMBL" id="MFD2574525.1"/>
    </source>
</evidence>
<protein>
    <submittedName>
        <fullName evidence="1">Uncharacterized protein</fullName>
    </submittedName>
</protein>
<keyword evidence="2" id="KW-1185">Reference proteome</keyword>
<dbReference type="EMBL" id="JBHULN010000030">
    <property type="protein sequence ID" value="MFD2574525.1"/>
    <property type="molecule type" value="Genomic_DNA"/>
</dbReference>
<dbReference type="RefSeq" id="WP_381528354.1">
    <property type="nucleotide sequence ID" value="NZ_JBHULN010000030.1"/>
</dbReference>